<name>A0ABQ9H1L3_9NEOP</name>
<evidence type="ECO:0000313" key="1">
    <source>
        <dbReference type="EMBL" id="KAJ8878154.1"/>
    </source>
</evidence>
<protein>
    <submittedName>
        <fullName evidence="1">Uncharacterized protein</fullName>
    </submittedName>
</protein>
<dbReference type="Proteomes" id="UP001159363">
    <property type="component" value="Chromosome 7"/>
</dbReference>
<reference evidence="1 2" key="1">
    <citation type="submission" date="2023-02" db="EMBL/GenBank/DDBJ databases">
        <title>LHISI_Scaffold_Assembly.</title>
        <authorList>
            <person name="Stuart O.P."/>
            <person name="Cleave R."/>
            <person name="Magrath M.J.L."/>
            <person name="Mikheyev A.S."/>
        </authorList>
    </citation>
    <scope>NUCLEOTIDE SEQUENCE [LARGE SCALE GENOMIC DNA]</scope>
    <source>
        <strain evidence="1">Daus_M_001</strain>
        <tissue evidence="1">Leg muscle</tissue>
    </source>
</reference>
<sequence>MFLLQFQAKIAVGLTTAAKYIARKRGRLSKDSPSPSASKKHPIHCSVIPIEDVPYDTVGHWAIHSKEWRCKICPEGFREVHVLSVV</sequence>
<dbReference type="EMBL" id="JARBHB010000008">
    <property type="protein sequence ID" value="KAJ8878154.1"/>
    <property type="molecule type" value="Genomic_DNA"/>
</dbReference>
<proteinExistence type="predicted"/>
<comment type="caution">
    <text evidence="1">The sequence shown here is derived from an EMBL/GenBank/DDBJ whole genome shotgun (WGS) entry which is preliminary data.</text>
</comment>
<organism evidence="1 2">
    <name type="scientific">Dryococelus australis</name>
    <dbReference type="NCBI Taxonomy" id="614101"/>
    <lineage>
        <taxon>Eukaryota</taxon>
        <taxon>Metazoa</taxon>
        <taxon>Ecdysozoa</taxon>
        <taxon>Arthropoda</taxon>
        <taxon>Hexapoda</taxon>
        <taxon>Insecta</taxon>
        <taxon>Pterygota</taxon>
        <taxon>Neoptera</taxon>
        <taxon>Polyneoptera</taxon>
        <taxon>Phasmatodea</taxon>
        <taxon>Verophasmatodea</taxon>
        <taxon>Anareolatae</taxon>
        <taxon>Phasmatidae</taxon>
        <taxon>Eurycanthinae</taxon>
        <taxon>Dryococelus</taxon>
    </lineage>
</organism>
<evidence type="ECO:0000313" key="2">
    <source>
        <dbReference type="Proteomes" id="UP001159363"/>
    </source>
</evidence>
<accession>A0ABQ9H1L3</accession>
<gene>
    <name evidence="1" type="ORF">PR048_022621</name>
</gene>
<keyword evidence="2" id="KW-1185">Reference proteome</keyword>